<evidence type="ECO:0000313" key="2">
    <source>
        <dbReference type="EMBL" id="BBD73350.1"/>
    </source>
</evidence>
<keyword evidence="1" id="KW-0051">Antiviral defense</keyword>
<evidence type="ECO:0008006" key="4">
    <source>
        <dbReference type="Google" id="ProtNLM"/>
    </source>
</evidence>
<evidence type="ECO:0000256" key="1">
    <source>
        <dbReference type="ARBA" id="ARBA00023118"/>
    </source>
</evidence>
<dbReference type="InterPro" id="IPR013422">
    <property type="entry name" value="CRISPR-assoc_prot_Cas5_N"/>
</dbReference>
<dbReference type="GO" id="GO:0051607">
    <property type="term" value="P:defense response to virus"/>
    <property type="evidence" value="ECO:0007669"/>
    <property type="project" value="UniProtKB-KW"/>
</dbReference>
<gene>
    <name evidence="2" type="ORF">HS1genome_1739</name>
</gene>
<dbReference type="GeneID" id="38667223"/>
<dbReference type="InterPro" id="IPR021124">
    <property type="entry name" value="CRISPR-assoc_prot_Cas5"/>
</dbReference>
<reference evidence="3" key="1">
    <citation type="submission" date="2018-04" db="EMBL/GenBank/DDBJ databases">
        <title>Complete genome sequence of Sulfodiicoccus acidiphilus strain HS-1.</title>
        <authorList>
            <person name="Sakai H.D."/>
            <person name="Kurosawa N."/>
        </authorList>
    </citation>
    <scope>NUCLEOTIDE SEQUENCE [LARGE SCALE GENOMIC DNA]</scope>
    <source>
        <strain evidence="3">HS-1</strain>
    </source>
</reference>
<name>A0A348B598_9CREN</name>
<dbReference type="KEGG" id="sacd:HS1genome_1739"/>
<accession>A0A348B598</accession>
<dbReference type="GO" id="GO:0043571">
    <property type="term" value="P:maintenance of CRISPR repeat elements"/>
    <property type="evidence" value="ECO:0007669"/>
    <property type="project" value="InterPro"/>
</dbReference>
<protein>
    <recommendedName>
        <fullName evidence="4">CRISPR-associated protein Cas5</fullName>
    </recommendedName>
</protein>
<dbReference type="Gene3D" id="3.30.70.2660">
    <property type="match status" value="1"/>
</dbReference>
<dbReference type="Proteomes" id="UP000276741">
    <property type="component" value="Chromosome"/>
</dbReference>
<proteinExistence type="predicted"/>
<dbReference type="NCBIfam" id="TIGR02593">
    <property type="entry name" value="CRISPR_cas5"/>
    <property type="match status" value="1"/>
</dbReference>
<organism evidence="2 3">
    <name type="scientific">Sulfodiicoccus acidiphilus</name>
    <dbReference type="NCBI Taxonomy" id="1670455"/>
    <lineage>
        <taxon>Archaea</taxon>
        <taxon>Thermoproteota</taxon>
        <taxon>Thermoprotei</taxon>
        <taxon>Sulfolobales</taxon>
        <taxon>Sulfolobaceae</taxon>
        <taxon>Sulfodiicoccus</taxon>
    </lineage>
</organism>
<dbReference type="RefSeq" id="WP_197721483.1">
    <property type="nucleotide sequence ID" value="NZ_AP018553.1"/>
</dbReference>
<sequence>MRLLRVRIKGKMAHFRKVYSNSTSLSYYFPPRTTVLGIMAAALGMERDSYYEKLNWYDVGVAALTPLRKLVTGEDVLDTDQVSVTKLRGLGVECPPPKR</sequence>
<dbReference type="AlphaFoldDB" id="A0A348B598"/>
<dbReference type="Pfam" id="PF09704">
    <property type="entry name" value="Cas_Cas5d"/>
    <property type="match status" value="1"/>
</dbReference>
<keyword evidence="3" id="KW-1185">Reference proteome</keyword>
<evidence type="ECO:0000313" key="3">
    <source>
        <dbReference type="Proteomes" id="UP000276741"/>
    </source>
</evidence>
<dbReference type="EMBL" id="AP018553">
    <property type="protein sequence ID" value="BBD73350.1"/>
    <property type="molecule type" value="Genomic_DNA"/>
</dbReference>